<evidence type="ECO:0000313" key="11">
    <source>
        <dbReference type="EMBL" id="TKS96711.1"/>
    </source>
</evidence>
<reference evidence="11 12" key="1">
    <citation type="submission" date="2019-04" db="EMBL/GenBank/DDBJ databases">
        <title>Streptomyces lasaliensis sp.nov., an Actinomycete isolated from soil which produces the polyether antibiotic lasalocid.</title>
        <authorList>
            <person name="Erwin G."/>
            <person name="Haber C."/>
        </authorList>
    </citation>
    <scope>NUCLEOTIDE SEQUENCE [LARGE SCALE GENOMIC DNA]</scope>
    <source>
        <strain evidence="11 12">DSM 40089</strain>
    </source>
</reference>
<dbReference type="PRINTS" id="PR00134">
    <property type="entry name" value="GLHYDRLASE10"/>
</dbReference>
<evidence type="ECO:0000256" key="2">
    <source>
        <dbReference type="ARBA" id="ARBA00007495"/>
    </source>
</evidence>
<evidence type="ECO:0000256" key="5">
    <source>
        <dbReference type="ARBA" id="ARBA00022801"/>
    </source>
</evidence>
<dbReference type="SUPFAM" id="SSF51445">
    <property type="entry name" value="(Trans)glycosidases"/>
    <property type="match status" value="1"/>
</dbReference>
<sequence>MDLGGGTWQRLTAVLLVMAVAAGCTGQGQSADGGGEDLLRNHDWTQMPGTTARHGILQVSALDRRIVEQDASGGRPNPPLNLAGPHLRSDGDFTVTARMSGVGDHDGASWLRLYGQVPVIYDEWRQERPSLRVGVTADGHVKVQIWDGASDEPATSREFDCGCSGTVTLTVSSIGDTFRVKADGRRLGTVQDPGVFAEGTVWFGLEADAGDDERREGWRLTRLTARAESGDALRVIKAPQLRQEQPEDSLRARAADVGRPFDVGTALAENPLLTDSRYRALAGSQFSMLTPENAFKPQFLHPRPDVYDFRDADLLVRFARANHMKVHAHTLVWHEALPHWMRENDDAEEVRRTMLRHIAAVAGHFKGEVAEWDVVNEPMSDDDESYTDGDLGLRSEQSPWFEAMGEEYIDEAFKAAHRADPNARLFLNEYGIEEEGERWDALYDLVRRLKERGVPIDGVGFQNHEYAPADRTDPETFRAHVRDLAELGLQARVSEMDVPLGEDEEDGRQTQAEEMAGKLRVCLQEPNCTSFSTWGFTDRYGSTADIKTYPPRPADSLPWDTTLRPKPAYERLLETLDGSTPPRL</sequence>
<dbReference type="Proteomes" id="UP000308632">
    <property type="component" value="Unassembled WGS sequence"/>
</dbReference>
<dbReference type="AlphaFoldDB" id="A0A4U5W6V5"/>
<evidence type="ECO:0000259" key="10">
    <source>
        <dbReference type="PROSITE" id="PS51760"/>
    </source>
</evidence>
<dbReference type="Pfam" id="PF00331">
    <property type="entry name" value="Glyco_hydro_10"/>
    <property type="match status" value="1"/>
</dbReference>
<dbReference type="EC" id="3.2.1.8" evidence="9"/>
<evidence type="ECO:0000256" key="9">
    <source>
        <dbReference type="RuleBase" id="RU361174"/>
    </source>
</evidence>
<dbReference type="GO" id="GO:0045493">
    <property type="term" value="P:xylan catabolic process"/>
    <property type="evidence" value="ECO:0007669"/>
    <property type="project" value="UniProtKB-KW"/>
</dbReference>
<dbReference type="EMBL" id="SZPR01000040">
    <property type="protein sequence ID" value="TKS96711.1"/>
    <property type="molecule type" value="Genomic_DNA"/>
</dbReference>
<dbReference type="InterPro" id="IPR044846">
    <property type="entry name" value="GH10"/>
</dbReference>
<dbReference type="PANTHER" id="PTHR31490:SF88">
    <property type="entry name" value="BETA-XYLANASE"/>
    <property type="match status" value="1"/>
</dbReference>
<proteinExistence type="inferred from homology"/>
<accession>A0A4U5W6V5</accession>
<evidence type="ECO:0000256" key="1">
    <source>
        <dbReference type="ARBA" id="ARBA00000681"/>
    </source>
</evidence>
<comment type="catalytic activity">
    <reaction evidence="1 9">
        <text>Endohydrolysis of (1-&gt;4)-beta-D-xylosidic linkages in xylans.</text>
        <dbReference type="EC" id="3.2.1.8"/>
    </reaction>
</comment>
<name>A0A4U5W6V5_STRGB</name>
<keyword evidence="7 9" id="KW-0326">Glycosidase</keyword>
<comment type="caution">
    <text evidence="11">The sequence shown here is derived from an EMBL/GenBank/DDBJ whole genome shotgun (WGS) entry which is preliminary data.</text>
</comment>
<evidence type="ECO:0000256" key="8">
    <source>
        <dbReference type="ARBA" id="ARBA00023326"/>
    </source>
</evidence>
<dbReference type="RefSeq" id="WP_137304369.1">
    <property type="nucleotide sequence ID" value="NZ_BMVD01000030.1"/>
</dbReference>
<protein>
    <recommendedName>
        <fullName evidence="9">Beta-xylanase</fullName>
        <ecNumber evidence="9">3.2.1.8</ecNumber>
    </recommendedName>
</protein>
<feature type="domain" description="GH10" evidence="10">
    <location>
        <begin position="244"/>
        <end position="575"/>
    </location>
</feature>
<keyword evidence="4" id="KW-0732">Signal</keyword>
<evidence type="ECO:0000256" key="4">
    <source>
        <dbReference type="ARBA" id="ARBA00022729"/>
    </source>
</evidence>
<organism evidence="11 12">
    <name type="scientific">Streptomyces galbus</name>
    <dbReference type="NCBI Taxonomy" id="33898"/>
    <lineage>
        <taxon>Bacteria</taxon>
        <taxon>Bacillati</taxon>
        <taxon>Actinomycetota</taxon>
        <taxon>Actinomycetes</taxon>
        <taxon>Kitasatosporales</taxon>
        <taxon>Streptomycetaceae</taxon>
        <taxon>Streptomyces</taxon>
    </lineage>
</organism>
<dbReference type="SMART" id="SM00633">
    <property type="entry name" value="Glyco_10"/>
    <property type="match status" value="1"/>
</dbReference>
<evidence type="ECO:0000256" key="3">
    <source>
        <dbReference type="ARBA" id="ARBA00022651"/>
    </source>
</evidence>
<keyword evidence="5 9" id="KW-0378">Hydrolase</keyword>
<dbReference type="PROSITE" id="PS51760">
    <property type="entry name" value="GH10_2"/>
    <property type="match status" value="1"/>
</dbReference>
<dbReference type="Gene3D" id="3.20.20.80">
    <property type="entry name" value="Glycosidases"/>
    <property type="match status" value="1"/>
</dbReference>
<dbReference type="PANTHER" id="PTHR31490">
    <property type="entry name" value="GLYCOSYL HYDROLASE"/>
    <property type="match status" value="1"/>
</dbReference>
<dbReference type="InterPro" id="IPR017853">
    <property type="entry name" value="GH"/>
</dbReference>
<evidence type="ECO:0000313" key="12">
    <source>
        <dbReference type="Proteomes" id="UP000308632"/>
    </source>
</evidence>
<keyword evidence="8 9" id="KW-0624">Polysaccharide degradation</keyword>
<dbReference type="GO" id="GO:0031176">
    <property type="term" value="F:endo-1,4-beta-xylanase activity"/>
    <property type="evidence" value="ECO:0007669"/>
    <property type="project" value="UniProtKB-EC"/>
</dbReference>
<gene>
    <name evidence="11" type="ORF">E4U92_34330</name>
</gene>
<evidence type="ECO:0000256" key="6">
    <source>
        <dbReference type="ARBA" id="ARBA00023277"/>
    </source>
</evidence>
<dbReference type="InterPro" id="IPR001000">
    <property type="entry name" value="GH10_dom"/>
</dbReference>
<keyword evidence="3 11" id="KW-0858">Xylan degradation</keyword>
<comment type="similarity">
    <text evidence="2 9">Belongs to the glycosyl hydrolase 10 (cellulase F) family.</text>
</comment>
<keyword evidence="6 9" id="KW-0119">Carbohydrate metabolism</keyword>
<evidence type="ECO:0000256" key="7">
    <source>
        <dbReference type="ARBA" id="ARBA00023295"/>
    </source>
</evidence>